<dbReference type="Pfam" id="PF22752">
    <property type="entry name" value="DUF488-N3i"/>
    <property type="match status" value="1"/>
</dbReference>
<dbReference type="PANTHER" id="PTHR36849:SF1">
    <property type="entry name" value="CYTOPLASMIC PROTEIN"/>
    <property type="match status" value="1"/>
</dbReference>
<dbReference type="AlphaFoldDB" id="A0A916NP77"/>
<dbReference type="EMBL" id="CAJVAP010000016">
    <property type="protein sequence ID" value="CAG7612482.1"/>
    <property type="molecule type" value="Genomic_DNA"/>
</dbReference>
<organism evidence="1 2">
    <name type="scientific">Leucobacter soli</name>
    <dbReference type="NCBI Taxonomy" id="2812850"/>
    <lineage>
        <taxon>Bacteria</taxon>
        <taxon>Bacillati</taxon>
        <taxon>Actinomycetota</taxon>
        <taxon>Actinomycetes</taxon>
        <taxon>Micrococcales</taxon>
        <taxon>Microbacteriaceae</taxon>
        <taxon>Leucobacter</taxon>
    </lineage>
</organism>
<dbReference type="Proteomes" id="UP000693892">
    <property type="component" value="Unassembled WGS sequence"/>
</dbReference>
<evidence type="ECO:0000313" key="1">
    <source>
        <dbReference type="EMBL" id="CAG7612482.1"/>
    </source>
</evidence>
<accession>A0A916NP77</accession>
<evidence type="ECO:0008006" key="3">
    <source>
        <dbReference type="Google" id="ProtNLM"/>
    </source>
</evidence>
<dbReference type="PANTHER" id="PTHR36849">
    <property type="entry name" value="CYTOPLASMIC PROTEIN-RELATED"/>
    <property type="match status" value="1"/>
</dbReference>
<reference evidence="1" key="1">
    <citation type="submission" date="2021-06" db="EMBL/GenBank/DDBJ databases">
        <authorList>
            <person name="Criscuolo A."/>
        </authorList>
    </citation>
    <scope>NUCLEOTIDE SEQUENCE</scope>
    <source>
        <strain evidence="1">CIP111803</strain>
    </source>
</reference>
<dbReference type="InterPro" id="IPR052552">
    <property type="entry name" value="YeaO-like"/>
</dbReference>
<comment type="caution">
    <text evidence="1">The sequence shown here is derived from an EMBL/GenBank/DDBJ whole genome shotgun (WGS) entry which is preliminary data.</text>
</comment>
<protein>
    <recommendedName>
        <fullName evidence="3">DUF488 family protein</fullName>
    </recommendedName>
</protein>
<keyword evidence="2" id="KW-1185">Reference proteome</keyword>
<proteinExistence type="predicted"/>
<dbReference type="RefSeq" id="WP_218115178.1">
    <property type="nucleotide sequence ID" value="NZ_CAJVAP010000016.1"/>
</dbReference>
<name>A0A916NP77_9MICO</name>
<sequence length="127" mass="13972">MEVAIKRIYAPAEPSDGMRVLVDRLWPRGVSKADAQLDLWAKDVAPSPALRTAWHHDPDGHEPSHFAAFAAEYRAELGEEPALASLQQLAATAREHDRLTLLYGAKDEQTNHAVVLREALLELLGTG</sequence>
<evidence type="ECO:0000313" key="2">
    <source>
        <dbReference type="Proteomes" id="UP000693892"/>
    </source>
</evidence>
<gene>
    <name evidence="1" type="ORF">LEUCIP111803_01571</name>
</gene>